<reference evidence="1 2" key="1">
    <citation type="journal article" date="2024" name="Plant Biotechnol. J.">
        <title>Genome and CRISPR/Cas9 system of a widespread forest tree (Populus alba) in the world.</title>
        <authorList>
            <person name="Liu Y.J."/>
            <person name="Jiang P.F."/>
            <person name="Han X.M."/>
            <person name="Li X.Y."/>
            <person name="Wang H.M."/>
            <person name="Wang Y.J."/>
            <person name="Wang X.X."/>
            <person name="Zeng Q.Y."/>
        </authorList>
    </citation>
    <scope>NUCLEOTIDE SEQUENCE [LARGE SCALE GENOMIC DNA]</scope>
    <source>
        <strain evidence="2">cv. PAL-ZL1</strain>
    </source>
</reference>
<dbReference type="EMBL" id="RCHU02000008">
    <property type="protein sequence ID" value="KAL3581741.1"/>
    <property type="molecule type" value="Genomic_DNA"/>
</dbReference>
<name>A0ACC4BTN5_POPAL</name>
<protein>
    <submittedName>
        <fullName evidence="1">Uncharacterized protein</fullName>
    </submittedName>
</protein>
<keyword evidence="2" id="KW-1185">Reference proteome</keyword>
<evidence type="ECO:0000313" key="2">
    <source>
        <dbReference type="Proteomes" id="UP000309997"/>
    </source>
</evidence>
<evidence type="ECO:0000313" key="1">
    <source>
        <dbReference type="EMBL" id="KAL3581741.1"/>
    </source>
</evidence>
<accession>A0ACC4BTN5</accession>
<sequence length="579" mass="64023">MEWQEKVEAESVRERARRKEGAVNAAWARGRLSFFDQWKDIRCSTRITTRTPCSKLDFVGGFSRKSSGFVHFLRPSVWKSNNAVKVSCSISKDNGSAVSVADSVPTVTRSKLRRHTISVFVGDESGIINRIAGVFARRGYNIESLAVGLNKDKALFTIVVCGTEKVLRQVVEQLNKLVNVIKVDDISREPQVERELMLIKFNADPSTRAEVMWLVDIFRAKIVDISENSLTIEVTGDPGKMAAIQRNLSKFGIKELARTGKIALRRERMGETAPFWNFSAASYPDLERVPSGVALARNSTKTVAGNANLSLNGSNSSSSKGDVYPVEPYDDFLMNPVLDAHWGVLYDEDSNGLRSHTLSMLVNNCPGVLNIVTGVISRRGYNIQSLAVGPAEEEGLSRITTVIPGTDESIGKLVQQLHKLIDLHEVRDITHSPFAERELMLIKIAANSAARRDVLDIARIFRAKAVDVSDHTITLELTGDFNKMVALQRILEPYGICETGNRSFPHSGAVELRINSMSGSGRDGALARGTGNISVLVHRPIILWTLCTSLLKKKPQLDETWSICPADKILSRRFEVLPP</sequence>
<organism evidence="1 2">
    <name type="scientific">Populus alba</name>
    <name type="common">White poplar</name>
    <dbReference type="NCBI Taxonomy" id="43335"/>
    <lineage>
        <taxon>Eukaryota</taxon>
        <taxon>Viridiplantae</taxon>
        <taxon>Streptophyta</taxon>
        <taxon>Embryophyta</taxon>
        <taxon>Tracheophyta</taxon>
        <taxon>Spermatophyta</taxon>
        <taxon>Magnoliopsida</taxon>
        <taxon>eudicotyledons</taxon>
        <taxon>Gunneridae</taxon>
        <taxon>Pentapetalae</taxon>
        <taxon>rosids</taxon>
        <taxon>fabids</taxon>
        <taxon>Malpighiales</taxon>
        <taxon>Salicaceae</taxon>
        <taxon>Saliceae</taxon>
        <taxon>Populus</taxon>
    </lineage>
</organism>
<comment type="caution">
    <text evidence="1">The sequence shown here is derived from an EMBL/GenBank/DDBJ whole genome shotgun (WGS) entry which is preliminary data.</text>
</comment>
<proteinExistence type="predicted"/>
<dbReference type="Proteomes" id="UP000309997">
    <property type="component" value="Unassembled WGS sequence"/>
</dbReference>
<gene>
    <name evidence="1" type="ORF">D5086_016073</name>
</gene>